<proteinExistence type="predicted"/>
<dbReference type="Proteomes" id="UP000322234">
    <property type="component" value="Unassembled WGS sequence"/>
</dbReference>
<dbReference type="AlphaFoldDB" id="A0A6B0RRZ5"/>
<organism evidence="1 2">
    <name type="scientific">Bos mutus</name>
    <name type="common">wild yak</name>
    <dbReference type="NCBI Taxonomy" id="72004"/>
    <lineage>
        <taxon>Eukaryota</taxon>
        <taxon>Metazoa</taxon>
        <taxon>Chordata</taxon>
        <taxon>Craniata</taxon>
        <taxon>Vertebrata</taxon>
        <taxon>Euteleostomi</taxon>
        <taxon>Mammalia</taxon>
        <taxon>Eutheria</taxon>
        <taxon>Laurasiatheria</taxon>
        <taxon>Artiodactyla</taxon>
        <taxon>Ruminantia</taxon>
        <taxon>Pecora</taxon>
        <taxon>Bovidae</taxon>
        <taxon>Bovinae</taxon>
        <taxon>Bos</taxon>
    </lineage>
</organism>
<name>A0A6B0RRZ5_9CETA</name>
<dbReference type="EMBL" id="VBQZ03000075">
    <property type="protein sequence ID" value="MXQ91821.1"/>
    <property type="molecule type" value="Genomic_DNA"/>
</dbReference>
<keyword evidence="2" id="KW-1185">Reference proteome</keyword>
<protein>
    <submittedName>
        <fullName evidence="1">Uncharacterized protein</fullName>
    </submittedName>
</protein>
<evidence type="ECO:0000313" key="1">
    <source>
        <dbReference type="EMBL" id="MXQ91821.1"/>
    </source>
</evidence>
<sequence>MICCTLTLGENDYVNNLVRSLLCQEKHDMQWVVGGGERGISPRAFFCWEKPGKAGTGGNGDQKAYTALFLSLKEGLGDSFQSANEPASVVYRDFLIFSKFEGLQRNTMQESFTVISPDSAKSKRITVIRVDSKQTWKWHFIDSHGLLRAKGFAWFFFISHPPHCQASVENQSSHEHFRGAPQCPPVSQSQGTRGLTLQYGEVHSSSSVGQALLYALHTLRFREQGP</sequence>
<accession>A0A6B0RRZ5</accession>
<comment type="caution">
    <text evidence="1">The sequence shown here is derived from an EMBL/GenBank/DDBJ whole genome shotgun (WGS) entry which is preliminary data.</text>
</comment>
<gene>
    <name evidence="1" type="ORF">E5288_WYG019755</name>
</gene>
<evidence type="ECO:0000313" key="2">
    <source>
        <dbReference type="Proteomes" id="UP000322234"/>
    </source>
</evidence>
<reference evidence="1" key="1">
    <citation type="submission" date="2019-10" db="EMBL/GenBank/DDBJ databases">
        <title>The sequence and de novo assembly of the wild yak genome.</title>
        <authorList>
            <person name="Liu Y."/>
        </authorList>
    </citation>
    <scope>NUCLEOTIDE SEQUENCE [LARGE SCALE GENOMIC DNA]</scope>
    <source>
        <strain evidence="1">WY2019</strain>
    </source>
</reference>